<accession>A0A5K7XJ27</accession>
<protein>
    <submittedName>
        <fullName evidence="1">Uncharacterized protein</fullName>
    </submittedName>
</protein>
<dbReference type="EMBL" id="AP021861">
    <property type="protein sequence ID" value="BBO36375.1"/>
    <property type="molecule type" value="Genomic_DNA"/>
</dbReference>
<dbReference type="Proteomes" id="UP000326837">
    <property type="component" value="Chromosome"/>
</dbReference>
<name>A0A5K7XJ27_9BACT</name>
<reference evidence="2" key="1">
    <citation type="submission" date="2019-10" db="EMBL/GenBank/DDBJ databases">
        <title>Lacipirellula parvula gen. nov., sp. nov., representing a lineage of planctomycetes widespread in freshwater anoxic habitats, and description of the family Lacipirellulaceae.</title>
        <authorList>
            <person name="Dedysh S.N."/>
            <person name="Kulichevskaya I.S."/>
            <person name="Beletsky A.V."/>
            <person name="Rakitin A.L."/>
            <person name="Mardanov A.V."/>
            <person name="Ivanova A.A."/>
            <person name="Saltykova V.X."/>
            <person name="Rijpstra W.I.C."/>
            <person name="Sinninghe Damste J.S."/>
            <person name="Ravin N.V."/>
        </authorList>
    </citation>
    <scope>NUCLEOTIDE SEQUENCE [LARGE SCALE GENOMIC DNA]</scope>
    <source>
        <strain evidence="2">PX69</strain>
    </source>
</reference>
<organism evidence="1 2">
    <name type="scientific">Lacipirellula parvula</name>
    <dbReference type="NCBI Taxonomy" id="2650471"/>
    <lineage>
        <taxon>Bacteria</taxon>
        <taxon>Pseudomonadati</taxon>
        <taxon>Planctomycetota</taxon>
        <taxon>Planctomycetia</taxon>
        <taxon>Pirellulales</taxon>
        <taxon>Lacipirellulaceae</taxon>
        <taxon>Lacipirellula</taxon>
    </lineage>
</organism>
<dbReference type="AlphaFoldDB" id="A0A5K7XJ27"/>
<dbReference type="KEGG" id="lpav:PLANPX_5987"/>
<keyword evidence="2" id="KW-1185">Reference proteome</keyword>
<sequence length="193" mass="22175">MSRRSNGFDFTAAMRLVCADIAQRLPEMVHVEMDRVAIGVCQTRNRAMHGVFATLTPLRFAGGSAERKYRGRTLRIQPLVDGAGQEYLYLLNFYLPRFMNLPLEEKLSTIVHELWHIGPDFDGDLRRHEGRCYAHGSSQRKYDELMDRMTRKWLASDPPPHLYEFLEGDFDALAAEHGGIRGQRWPAPKMIPS</sequence>
<dbReference type="RefSeq" id="WP_152101554.1">
    <property type="nucleotide sequence ID" value="NZ_AP021861.1"/>
</dbReference>
<evidence type="ECO:0000313" key="1">
    <source>
        <dbReference type="EMBL" id="BBO36375.1"/>
    </source>
</evidence>
<evidence type="ECO:0000313" key="2">
    <source>
        <dbReference type="Proteomes" id="UP000326837"/>
    </source>
</evidence>
<proteinExistence type="predicted"/>
<gene>
    <name evidence="1" type="ORF">PLANPX_5987</name>
</gene>